<feature type="region of interest" description="Disordered" evidence="1">
    <location>
        <begin position="136"/>
        <end position="226"/>
    </location>
</feature>
<feature type="region of interest" description="Disordered" evidence="1">
    <location>
        <begin position="99"/>
        <end position="123"/>
    </location>
</feature>
<evidence type="ECO:0000313" key="2">
    <source>
        <dbReference type="EMBL" id="GAV81906.1"/>
    </source>
</evidence>
<sequence>MWLRLPGLPLPCQNPAILEVIGNSFGRFLRLDDRTKKLKHPMSPRMCVEMDLAAKLPEEVVIAIGTEDIFHQKIVYDLRIGFCTFCHLQGHLEANCRRRQSQGIPPSNEPSASSPQGNNSISTPIVDVVGADLPAGTHKQRARGPIRPPVNTQNAIATHPPPVCVNAPSSLSPHPGSQIPPTSQLPSPVIHPALPTADPQASHLAQPPQSSPQISVIPPTPPHPPQAILTAHLLDSGSDNQPLALNNQFALLTDDIVIPQQPDLEDPNPSNSLHESAYPSPILSTTISSANQPLSAAAHNPNASPFPAASPNPLSQNVSPAPDQPALACIQAAQAFLGCPVLSSLGSLNSPLVSPPPTLSPQFVEPILALWDAPSEPPQLCSLNKAASITSSFESLSSFSASPGSIYSAPKKVQSSAISKKAKGKANPKGTTSATKKGALPPFSS</sequence>
<dbReference type="AlphaFoldDB" id="A0A1Q3CNS4"/>
<evidence type="ECO:0008006" key="4">
    <source>
        <dbReference type="Google" id="ProtNLM"/>
    </source>
</evidence>
<feature type="compositionally biased region" description="Low complexity" evidence="1">
    <location>
        <begin position="206"/>
        <end position="217"/>
    </location>
</feature>
<dbReference type="InParanoid" id="A0A1Q3CNS4"/>
<feature type="region of interest" description="Disordered" evidence="1">
    <location>
        <begin position="294"/>
        <end position="322"/>
    </location>
</feature>
<evidence type="ECO:0000256" key="1">
    <source>
        <dbReference type="SAM" id="MobiDB-lite"/>
    </source>
</evidence>
<proteinExistence type="predicted"/>
<protein>
    <recommendedName>
        <fullName evidence="4">DUF4283 domain-containing protein</fullName>
    </recommendedName>
</protein>
<dbReference type="InterPro" id="IPR040256">
    <property type="entry name" value="At4g02000-like"/>
</dbReference>
<dbReference type="PANTHER" id="PTHR31286">
    <property type="entry name" value="GLYCINE-RICH CELL WALL STRUCTURAL PROTEIN 1.8-LIKE"/>
    <property type="match status" value="1"/>
</dbReference>
<accession>A0A1Q3CNS4</accession>
<reference evidence="3" key="1">
    <citation type="submission" date="2016-04" db="EMBL/GenBank/DDBJ databases">
        <title>Cephalotus genome sequencing.</title>
        <authorList>
            <person name="Fukushima K."/>
            <person name="Hasebe M."/>
            <person name="Fang X."/>
        </authorList>
    </citation>
    <scope>NUCLEOTIDE SEQUENCE [LARGE SCALE GENOMIC DNA]</scope>
    <source>
        <strain evidence="3">cv. St1</strain>
    </source>
</reference>
<dbReference type="EMBL" id="BDDD01002516">
    <property type="protein sequence ID" value="GAV81906.1"/>
    <property type="molecule type" value="Genomic_DNA"/>
</dbReference>
<feature type="region of interest" description="Disordered" evidence="1">
    <location>
        <begin position="260"/>
        <end position="279"/>
    </location>
</feature>
<gene>
    <name evidence="2" type="ORF">CFOL_v3_25359</name>
</gene>
<dbReference type="STRING" id="3775.A0A1Q3CNS4"/>
<dbReference type="Proteomes" id="UP000187406">
    <property type="component" value="Unassembled WGS sequence"/>
</dbReference>
<keyword evidence="3" id="KW-1185">Reference proteome</keyword>
<feature type="compositionally biased region" description="Polar residues" evidence="1">
    <location>
        <begin position="101"/>
        <end position="123"/>
    </location>
</feature>
<feature type="compositionally biased region" description="Low complexity" evidence="1">
    <location>
        <begin position="294"/>
        <end position="315"/>
    </location>
</feature>
<evidence type="ECO:0000313" key="3">
    <source>
        <dbReference type="Proteomes" id="UP000187406"/>
    </source>
</evidence>
<comment type="caution">
    <text evidence="2">The sequence shown here is derived from an EMBL/GenBank/DDBJ whole genome shotgun (WGS) entry which is preliminary data.</text>
</comment>
<name>A0A1Q3CNS4_CEPFO</name>
<feature type="region of interest" description="Disordered" evidence="1">
    <location>
        <begin position="416"/>
        <end position="445"/>
    </location>
</feature>
<organism evidence="2 3">
    <name type="scientific">Cephalotus follicularis</name>
    <name type="common">Albany pitcher plant</name>
    <dbReference type="NCBI Taxonomy" id="3775"/>
    <lineage>
        <taxon>Eukaryota</taxon>
        <taxon>Viridiplantae</taxon>
        <taxon>Streptophyta</taxon>
        <taxon>Embryophyta</taxon>
        <taxon>Tracheophyta</taxon>
        <taxon>Spermatophyta</taxon>
        <taxon>Magnoliopsida</taxon>
        <taxon>eudicotyledons</taxon>
        <taxon>Gunneridae</taxon>
        <taxon>Pentapetalae</taxon>
        <taxon>rosids</taxon>
        <taxon>fabids</taxon>
        <taxon>Oxalidales</taxon>
        <taxon>Cephalotaceae</taxon>
        <taxon>Cephalotus</taxon>
    </lineage>
</organism>
<dbReference type="PANTHER" id="PTHR31286:SF180">
    <property type="entry name" value="OS10G0362600 PROTEIN"/>
    <property type="match status" value="1"/>
</dbReference>